<name>A0A821A0Q7_9BILA</name>
<dbReference type="EMBL" id="CAJOBG010064779">
    <property type="protein sequence ID" value="CAF4568496.1"/>
    <property type="molecule type" value="Genomic_DNA"/>
</dbReference>
<dbReference type="Proteomes" id="UP000663866">
    <property type="component" value="Unassembled WGS sequence"/>
</dbReference>
<dbReference type="InterPro" id="IPR032675">
    <property type="entry name" value="LRR_dom_sf"/>
</dbReference>
<keyword evidence="2" id="KW-1185">Reference proteome</keyword>
<accession>A0A821A0Q7</accession>
<feature type="non-terminal residue" evidence="1">
    <location>
        <position position="1"/>
    </location>
</feature>
<organism evidence="1 2">
    <name type="scientific">Rotaria magnacalcarata</name>
    <dbReference type="NCBI Taxonomy" id="392030"/>
    <lineage>
        <taxon>Eukaryota</taxon>
        <taxon>Metazoa</taxon>
        <taxon>Spiralia</taxon>
        <taxon>Gnathifera</taxon>
        <taxon>Rotifera</taxon>
        <taxon>Eurotatoria</taxon>
        <taxon>Bdelloidea</taxon>
        <taxon>Philodinida</taxon>
        <taxon>Philodinidae</taxon>
        <taxon>Rotaria</taxon>
    </lineage>
</organism>
<proteinExistence type="predicted"/>
<dbReference type="Gene3D" id="3.80.10.10">
    <property type="entry name" value="Ribonuclease Inhibitor"/>
    <property type="match status" value="1"/>
</dbReference>
<dbReference type="SUPFAM" id="SSF52047">
    <property type="entry name" value="RNI-like"/>
    <property type="match status" value="1"/>
</dbReference>
<dbReference type="InterPro" id="IPR001611">
    <property type="entry name" value="Leu-rich_rpt"/>
</dbReference>
<protein>
    <submittedName>
        <fullName evidence="1">Uncharacterized protein</fullName>
    </submittedName>
</protein>
<sequence length="63" mass="6945">MYFYNKKSLTSISLRDNQIGINGAKCFSNGLKENSTIRNIDLENNGIGEDGAIRIAEGIKPIK</sequence>
<evidence type="ECO:0000313" key="1">
    <source>
        <dbReference type="EMBL" id="CAF4568496.1"/>
    </source>
</evidence>
<dbReference type="AlphaFoldDB" id="A0A821A0Q7"/>
<dbReference type="Pfam" id="PF13516">
    <property type="entry name" value="LRR_6"/>
    <property type="match status" value="2"/>
</dbReference>
<dbReference type="SMART" id="SM00368">
    <property type="entry name" value="LRR_RI"/>
    <property type="match status" value="2"/>
</dbReference>
<evidence type="ECO:0000313" key="2">
    <source>
        <dbReference type="Proteomes" id="UP000663866"/>
    </source>
</evidence>
<reference evidence="1" key="1">
    <citation type="submission" date="2021-02" db="EMBL/GenBank/DDBJ databases">
        <authorList>
            <person name="Nowell W R."/>
        </authorList>
    </citation>
    <scope>NUCLEOTIDE SEQUENCE</scope>
</reference>
<comment type="caution">
    <text evidence="1">The sequence shown here is derived from an EMBL/GenBank/DDBJ whole genome shotgun (WGS) entry which is preliminary data.</text>
</comment>
<gene>
    <name evidence="1" type="ORF">OVN521_LOCUS43946</name>
</gene>